<dbReference type="Proteomes" id="UP001149400">
    <property type="component" value="Unassembled WGS sequence"/>
</dbReference>
<sequence>MKKSLAAMMLLFTLTGCEDATKAIDQAQEAANKAVDGLQQKIESVDLGELNLDQFGDAADSAKALAMSVEEVVNADFADPQALVEVREQVANAYSCLVDATSESTAEKLLNTVLSSIGSEDALSIIDKGVEKAKAAKECVM</sequence>
<evidence type="ECO:0000313" key="2">
    <source>
        <dbReference type="Proteomes" id="UP001149400"/>
    </source>
</evidence>
<reference evidence="1" key="1">
    <citation type="submission" date="2021-12" db="EMBL/GenBank/DDBJ databases">
        <title>Enterovibrio ZSDZ35 sp. nov. and Enterovibrio ZSDZ42 sp. nov., isolated from coastal seawater in Qingdao.</title>
        <authorList>
            <person name="Zhang P."/>
        </authorList>
    </citation>
    <scope>NUCLEOTIDE SEQUENCE</scope>
    <source>
        <strain evidence="1">ZSDZ42</strain>
    </source>
</reference>
<accession>A0ABT5QVR9</accession>
<evidence type="ECO:0000313" key="1">
    <source>
        <dbReference type="EMBL" id="MDD1792109.1"/>
    </source>
</evidence>
<comment type="caution">
    <text evidence="1">The sequence shown here is derived from an EMBL/GenBank/DDBJ whole genome shotgun (WGS) entry which is preliminary data.</text>
</comment>
<proteinExistence type="predicted"/>
<organism evidence="1 2">
    <name type="scientific">Enterovibrio gelatinilyticus</name>
    <dbReference type="NCBI Taxonomy" id="2899819"/>
    <lineage>
        <taxon>Bacteria</taxon>
        <taxon>Pseudomonadati</taxon>
        <taxon>Pseudomonadota</taxon>
        <taxon>Gammaproteobacteria</taxon>
        <taxon>Vibrionales</taxon>
        <taxon>Vibrionaceae</taxon>
        <taxon>Enterovibrio</taxon>
    </lineage>
</organism>
<evidence type="ECO:0008006" key="3">
    <source>
        <dbReference type="Google" id="ProtNLM"/>
    </source>
</evidence>
<name>A0ABT5QVR9_9GAMM</name>
<gene>
    <name evidence="1" type="ORF">LRP50_03110</name>
</gene>
<dbReference type="EMBL" id="JAJUBC010000003">
    <property type="protein sequence ID" value="MDD1792109.1"/>
    <property type="molecule type" value="Genomic_DNA"/>
</dbReference>
<keyword evidence="2" id="KW-1185">Reference proteome</keyword>
<dbReference type="RefSeq" id="WP_274163032.1">
    <property type="nucleotide sequence ID" value="NZ_JAJUBC010000003.1"/>
</dbReference>
<dbReference type="PROSITE" id="PS51257">
    <property type="entry name" value="PROKAR_LIPOPROTEIN"/>
    <property type="match status" value="1"/>
</dbReference>
<protein>
    <recommendedName>
        <fullName evidence="3">Lipoprotein</fullName>
    </recommendedName>
</protein>